<sequence>MAVLGTAYLTATQFRALEANGLDLTDWSDTQLDELLSGGVWQQ</sequence>
<proteinExistence type="predicted"/>
<protein>
    <submittedName>
        <fullName evidence="1">Uncharacterized protein</fullName>
    </submittedName>
</protein>
<evidence type="ECO:0000313" key="1">
    <source>
        <dbReference type="EMBL" id="KKK49119.1"/>
    </source>
</evidence>
<name>A0A0F8Y4N4_9ZZZZ</name>
<organism evidence="1">
    <name type="scientific">marine sediment metagenome</name>
    <dbReference type="NCBI Taxonomy" id="412755"/>
    <lineage>
        <taxon>unclassified sequences</taxon>
        <taxon>metagenomes</taxon>
        <taxon>ecological metagenomes</taxon>
    </lineage>
</organism>
<comment type="caution">
    <text evidence="1">The sequence shown here is derived from an EMBL/GenBank/DDBJ whole genome shotgun (WGS) entry which is preliminary data.</text>
</comment>
<accession>A0A0F8Y4N4</accession>
<reference evidence="1" key="1">
    <citation type="journal article" date="2015" name="Nature">
        <title>Complex archaea that bridge the gap between prokaryotes and eukaryotes.</title>
        <authorList>
            <person name="Spang A."/>
            <person name="Saw J.H."/>
            <person name="Jorgensen S.L."/>
            <person name="Zaremba-Niedzwiedzka K."/>
            <person name="Martijn J."/>
            <person name="Lind A.E."/>
            <person name="van Eijk R."/>
            <person name="Schleper C."/>
            <person name="Guy L."/>
            <person name="Ettema T.J."/>
        </authorList>
    </citation>
    <scope>NUCLEOTIDE SEQUENCE</scope>
</reference>
<dbReference type="AlphaFoldDB" id="A0A0F8Y4N4"/>
<gene>
    <name evidence="1" type="ORF">LCGC14_3138280</name>
</gene>
<dbReference type="EMBL" id="LAZR01068715">
    <property type="protein sequence ID" value="KKK49119.1"/>
    <property type="molecule type" value="Genomic_DNA"/>
</dbReference>